<dbReference type="EMBL" id="AE017285">
    <property type="protein sequence ID" value="AAS96650.1"/>
    <property type="molecule type" value="Genomic_DNA"/>
</dbReference>
<evidence type="ECO:0000313" key="1">
    <source>
        <dbReference type="EMBL" id="AAS96650.1"/>
    </source>
</evidence>
<dbReference type="KEGG" id="dvu:DVU_2177"/>
<gene>
    <name evidence="1" type="ordered locus">DVU_2177</name>
</gene>
<dbReference type="EnsemblBacteria" id="AAS96650">
    <property type="protein sequence ID" value="AAS96650"/>
    <property type="gene ID" value="DVU_2177"/>
</dbReference>
<keyword evidence="2" id="KW-1185">Reference proteome</keyword>
<reference evidence="1 2" key="1">
    <citation type="journal article" date="2004" name="Nat. Biotechnol.">
        <title>The genome sequence of the anaerobic, sulfate-reducing bacterium Desulfovibrio vulgaris Hildenborough.</title>
        <authorList>
            <person name="Heidelberg J.F."/>
            <person name="Seshadri R."/>
            <person name="Haveman S.A."/>
            <person name="Hemme C.L."/>
            <person name="Paulsen I.T."/>
            <person name="Kolonay J.F."/>
            <person name="Eisen J.A."/>
            <person name="Ward N."/>
            <person name="Methe B."/>
            <person name="Brinkac L.M."/>
            <person name="Daugherty S.C."/>
            <person name="Deboy R.T."/>
            <person name="Dodson R.J."/>
            <person name="Durkin A.S."/>
            <person name="Madupu R."/>
            <person name="Nelson W.C."/>
            <person name="Sullivan S.A."/>
            <person name="Fouts D."/>
            <person name="Haft D.H."/>
            <person name="Selengut J."/>
            <person name="Peterson J.D."/>
            <person name="Davidsen T.M."/>
            <person name="Zafar N."/>
            <person name="Zhou L."/>
            <person name="Radune D."/>
            <person name="Dimitrov G."/>
            <person name="Hance M."/>
            <person name="Tran K."/>
            <person name="Khouri H."/>
            <person name="Gill J."/>
            <person name="Utterback T.R."/>
            <person name="Feldblyum T.V."/>
            <person name="Wall J.D."/>
            <person name="Voordouw G."/>
            <person name="Fraser C.M."/>
        </authorList>
    </citation>
    <scope>NUCLEOTIDE SEQUENCE [LARGE SCALE GENOMIC DNA]</scope>
    <source>
        <strain evidence="2">ATCC 29579 / DSM 644 / NCIMB 8303 / VKM B-1760 / Hildenborough</strain>
    </source>
</reference>
<sequence length="437" mass="49823">MIPNGIAGKLRSSTILHEKCGEQLGHSIDAHFCKKFALLLALFNTKRDRESNPNATCSVEIDSFGSIDCSVKSGRLYVKGVKLDEMNKKIYCSPLSKNNLIKRYPDWCFVTELPFDECVVNSLLDFDDDSRLGLAKIAVEYALSLGLDASLLDAAFCVKQKKFLDVEVVPYYPRNKFERMIDETAWYFEKSRIAGRESVTVNAELPRHSLHLFSEGKLLCCYVSLFSYFDYYVVLSNSYVGNRISEWHIESVVKSTPYCSEYDLTSLDPKEVSICAQHWDMDVHDVWDKAQKAKQNDKKNVGILRKDIRTDYIKKEPAAYISSIADDLLYSINCIASCGGDYSKFVPIEVRNCIAKYVENESAMLEIMRGALWLLKDNIVDLNKYKTYFLSGGTEMLIVEYVRNNMDTISLDISEFRKNQLHSVIGSSEILYPTVDE</sequence>
<name>Q72A20_NITV2</name>
<proteinExistence type="predicted"/>
<organism evidence="1 2">
    <name type="scientific">Nitratidesulfovibrio vulgaris (strain ATCC 29579 / DSM 644 / CCUG 34227 / NCIMB 8303 / VKM B-1760 / Hildenborough)</name>
    <name type="common">Desulfovibrio vulgaris</name>
    <dbReference type="NCBI Taxonomy" id="882"/>
    <lineage>
        <taxon>Bacteria</taxon>
        <taxon>Pseudomonadati</taxon>
        <taxon>Thermodesulfobacteriota</taxon>
        <taxon>Desulfovibrionia</taxon>
        <taxon>Desulfovibrionales</taxon>
        <taxon>Desulfovibrionaceae</taxon>
        <taxon>Nitratidesulfovibrio</taxon>
    </lineage>
</organism>
<dbReference type="PaxDb" id="882-DVU_2177"/>
<dbReference type="STRING" id="882.DVU_2177"/>
<dbReference type="AlphaFoldDB" id="Q72A20"/>
<protein>
    <submittedName>
        <fullName evidence="1">Uncharacterized protein</fullName>
    </submittedName>
</protein>
<dbReference type="PATRIC" id="fig|882.5.peg.1984"/>
<dbReference type="HOGENOM" id="CLU_626615_0_0_7"/>
<dbReference type="eggNOG" id="ENOG5033I4K">
    <property type="taxonomic scope" value="Bacteria"/>
</dbReference>
<accession>Q72A20</accession>
<dbReference type="Proteomes" id="UP000002194">
    <property type="component" value="Chromosome"/>
</dbReference>
<evidence type="ECO:0000313" key="2">
    <source>
        <dbReference type="Proteomes" id="UP000002194"/>
    </source>
</evidence>